<sequence>MMDKHRPTKLALQGLVHGTILCWFHIMSTLGEHLKIWKVDCSLRYPIAMAFKIVGRSRSDEDVSKMEKEYNEFICSLPLDIDTKNFLMRDLKMNWICEE</sequence>
<dbReference type="AlphaFoldDB" id="A0A8H4B4E8"/>
<accession>A0A8H4B4E8</accession>
<evidence type="ECO:0000313" key="1">
    <source>
        <dbReference type="EMBL" id="KAF0559078.1"/>
    </source>
</evidence>
<dbReference type="Proteomes" id="UP000439903">
    <property type="component" value="Unassembled WGS sequence"/>
</dbReference>
<organism evidence="1 2">
    <name type="scientific">Gigaspora margarita</name>
    <dbReference type="NCBI Taxonomy" id="4874"/>
    <lineage>
        <taxon>Eukaryota</taxon>
        <taxon>Fungi</taxon>
        <taxon>Fungi incertae sedis</taxon>
        <taxon>Mucoromycota</taxon>
        <taxon>Glomeromycotina</taxon>
        <taxon>Glomeromycetes</taxon>
        <taxon>Diversisporales</taxon>
        <taxon>Gigasporaceae</taxon>
        <taxon>Gigaspora</taxon>
    </lineage>
</organism>
<comment type="caution">
    <text evidence="1">The sequence shown here is derived from an EMBL/GenBank/DDBJ whole genome shotgun (WGS) entry which is preliminary data.</text>
</comment>
<name>A0A8H4B4E8_GIGMA</name>
<dbReference type="EMBL" id="WTPW01000018">
    <property type="protein sequence ID" value="KAF0559078.1"/>
    <property type="molecule type" value="Genomic_DNA"/>
</dbReference>
<protein>
    <submittedName>
        <fullName evidence="1">Proteophosphoglycan ppg4</fullName>
    </submittedName>
</protein>
<keyword evidence="2" id="KW-1185">Reference proteome</keyword>
<proteinExistence type="predicted"/>
<reference evidence="1 2" key="1">
    <citation type="journal article" date="2019" name="Environ. Microbiol.">
        <title>At the nexus of three kingdoms: the genome of the mycorrhizal fungus Gigaspora margarita provides insights into plant, endobacterial and fungal interactions.</title>
        <authorList>
            <person name="Venice F."/>
            <person name="Ghignone S."/>
            <person name="Salvioli di Fossalunga A."/>
            <person name="Amselem J."/>
            <person name="Novero M."/>
            <person name="Xianan X."/>
            <person name="Sedzielewska Toro K."/>
            <person name="Morin E."/>
            <person name="Lipzen A."/>
            <person name="Grigoriev I.V."/>
            <person name="Henrissat B."/>
            <person name="Martin F.M."/>
            <person name="Bonfante P."/>
        </authorList>
    </citation>
    <scope>NUCLEOTIDE SEQUENCE [LARGE SCALE GENOMIC DNA]</scope>
    <source>
        <strain evidence="1 2">BEG34</strain>
    </source>
</reference>
<evidence type="ECO:0000313" key="2">
    <source>
        <dbReference type="Proteomes" id="UP000439903"/>
    </source>
</evidence>
<dbReference type="OrthoDB" id="2436705at2759"/>
<gene>
    <name evidence="1" type="ORF">F8M41_007045</name>
</gene>